<protein>
    <submittedName>
        <fullName evidence="2">Uncharacterized protein</fullName>
    </submittedName>
</protein>
<reference evidence="2 3" key="1">
    <citation type="submission" date="2014-04" db="EMBL/GenBank/DDBJ databases">
        <title>Evolutionary Origins and Diversification of the Mycorrhizal Mutualists.</title>
        <authorList>
            <consortium name="DOE Joint Genome Institute"/>
            <consortium name="Mycorrhizal Genomics Consortium"/>
            <person name="Kohler A."/>
            <person name="Kuo A."/>
            <person name="Nagy L.G."/>
            <person name="Floudas D."/>
            <person name="Copeland A."/>
            <person name="Barry K.W."/>
            <person name="Cichocki N."/>
            <person name="Veneault-Fourrey C."/>
            <person name="LaButti K."/>
            <person name="Lindquist E.A."/>
            <person name="Lipzen A."/>
            <person name="Lundell T."/>
            <person name="Morin E."/>
            <person name="Murat C."/>
            <person name="Riley R."/>
            <person name="Ohm R."/>
            <person name="Sun H."/>
            <person name="Tunlid A."/>
            <person name="Henrissat B."/>
            <person name="Grigoriev I.V."/>
            <person name="Hibbett D.S."/>
            <person name="Martin F."/>
        </authorList>
    </citation>
    <scope>NUCLEOTIDE SEQUENCE [LARGE SCALE GENOMIC DNA]</scope>
    <source>
        <strain evidence="2 3">MD-312</strain>
    </source>
</reference>
<keyword evidence="3" id="KW-1185">Reference proteome</keyword>
<proteinExistence type="predicted"/>
<keyword evidence="1" id="KW-0732">Signal</keyword>
<sequence length="74" mass="8182">QSNHRRSAKFCGVYPLLLAQIVKAERSAPPPPRVALLNRFIVLLEMQVDQKVSNSVGFNGFGCFIGIIRRAAVD</sequence>
<gene>
    <name evidence="2" type="ORF">HYDPIDRAFT_117298</name>
</gene>
<feature type="signal peptide" evidence="1">
    <location>
        <begin position="1"/>
        <end position="24"/>
    </location>
</feature>
<dbReference type="AlphaFoldDB" id="A0A0C9W2U9"/>
<dbReference type="EMBL" id="KN839873">
    <property type="protein sequence ID" value="KIJ60378.1"/>
    <property type="molecule type" value="Genomic_DNA"/>
</dbReference>
<feature type="non-terminal residue" evidence="2">
    <location>
        <position position="1"/>
    </location>
</feature>
<organism evidence="2 3">
    <name type="scientific">Hydnomerulius pinastri MD-312</name>
    <dbReference type="NCBI Taxonomy" id="994086"/>
    <lineage>
        <taxon>Eukaryota</taxon>
        <taxon>Fungi</taxon>
        <taxon>Dikarya</taxon>
        <taxon>Basidiomycota</taxon>
        <taxon>Agaricomycotina</taxon>
        <taxon>Agaricomycetes</taxon>
        <taxon>Agaricomycetidae</taxon>
        <taxon>Boletales</taxon>
        <taxon>Boletales incertae sedis</taxon>
        <taxon>Leucogyrophana</taxon>
    </lineage>
</organism>
<evidence type="ECO:0000256" key="1">
    <source>
        <dbReference type="SAM" id="SignalP"/>
    </source>
</evidence>
<dbReference type="HOGENOM" id="CLU_2694493_0_0_1"/>
<evidence type="ECO:0000313" key="3">
    <source>
        <dbReference type="Proteomes" id="UP000053820"/>
    </source>
</evidence>
<name>A0A0C9W2U9_9AGAM</name>
<dbReference type="Proteomes" id="UP000053820">
    <property type="component" value="Unassembled WGS sequence"/>
</dbReference>
<evidence type="ECO:0000313" key="2">
    <source>
        <dbReference type="EMBL" id="KIJ60378.1"/>
    </source>
</evidence>
<accession>A0A0C9W2U9</accession>
<feature type="chain" id="PRO_5002205114" evidence="1">
    <location>
        <begin position="25"/>
        <end position="74"/>
    </location>
</feature>